<dbReference type="InterPro" id="IPR016174">
    <property type="entry name" value="Di-haem_cyt_TM"/>
</dbReference>
<feature type="domain" description="Cytochrome b561 bacterial/Ni-hydrogenase" evidence="14">
    <location>
        <begin position="219"/>
        <end position="396"/>
    </location>
</feature>
<comment type="subcellular location">
    <subcellularLocation>
        <location evidence="1">Cell membrane</location>
        <topology evidence="1">Multi-pass membrane protein</topology>
    </subcellularLocation>
</comment>
<name>A0A6I2FHB2_9MICO</name>
<keyword evidence="4" id="KW-0349">Heme</keyword>
<feature type="compositionally biased region" description="Basic residues" evidence="12">
    <location>
        <begin position="78"/>
        <end position="96"/>
    </location>
</feature>
<sequence>MRAAATGWQHALRGQAHAGRVLGDGRPDGGRGAPRVRAASRVHGERMGGPHHARGVGVRRTGHPFGGVRGRRLEGRRPDRRRRGAARRGARRRRRASAAGRPSAGPRATRGRRRPSVAGGTAGGTRCGHRPAGRRGGRAVRTLDRRRARVGGRADRHGRCPRRGGRVSDGGCLARAPARHRPAARRTATVDPRGAGRGVSRPVTEPATEAPKARPLPPRHGVIARVLHWLTVLALLAQYLVGAAMVGAEGVLEPWIEEAYDGDEDLLLPVHVVIGCSILALTVVRFAWRQVVTLPAWPPTVTAGGKRFIVATERALYALLVITPSSGLALVLLSGEDWEVGDRAEWIAPLDLVDDDLLVGIHVASQILLLVTIALHVGFVLKHQFVDRDRFIRRMV</sequence>
<dbReference type="Proteomes" id="UP000431080">
    <property type="component" value="Unassembled WGS sequence"/>
</dbReference>
<feature type="transmembrane region" description="Helical" evidence="13">
    <location>
        <begin position="222"/>
        <end position="246"/>
    </location>
</feature>
<evidence type="ECO:0000259" key="14">
    <source>
        <dbReference type="Pfam" id="PF01292"/>
    </source>
</evidence>
<evidence type="ECO:0000256" key="7">
    <source>
        <dbReference type="ARBA" id="ARBA00022982"/>
    </source>
</evidence>
<dbReference type="PANTHER" id="PTHR30529">
    <property type="entry name" value="CYTOCHROME B561"/>
    <property type="match status" value="1"/>
</dbReference>
<keyword evidence="2" id="KW-0813">Transport</keyword>
<keyword evidence="5 13" id="KW-0812">Transmembrane</keyword>
<evidence type="ECO:0000256" key="4">
    <source>
        <dbReference type="ARBA" id="ARBA00022617"/>
    </source>
</evidence>
<dbReference type="SUPFAM" id="SSF81342">
    <property type="entry name" value="Transmembrane di-heme cytochromes"/>
    <property type="match status" value="1"/>
</dbReference>
<feature type="transmembrane region" description="Helical" evidence="13">
    <location>
        <begin position="315"/>
        <end position="333"/>
    </location>
</feature>
<keyword evidence="10 13" id="KW-0472">Membrane</keyword>
<evidence type="ECO:0000256" key="6">
    <source>
        <dbReference type="ARBA" id="ARBA00022723"/>
    </source>
</evidence>
<dbReference type="EMBL" id="WJIF01000005">
    <property type="protein sequence ID" value="MRG60258.1"/>
    <property type="molecule type" value="Genomic_DNA"/>
</dbReference>
<dbReference type="GO" id="GO:0005886">
    <property type="term" value="C:plasma membrane"/>
    <property type="evidence" value="ECO:0007669"/>
    <property type="project" value="UniProtKB-SubCell"/>
</dbReference>
<dbReference type="GO" id="GO:0009055">
    <property type="term" value="F:electron transfer activity"/>
    <property type="evidence" value="ECO:0007669"/>
    <property type="project" value="InterPro"/>
</dbReference>
<evidence type="ECO:0000256" key="9">
    <source>
        <dbReference type="ARBA" id="ARBA00023004"/>
    </source>
</evidence>
<keyword evidence="7" id="KW-0249">Electron transport</keyword>
<keyword evidence="9" id="KW-0408">Iron</keyword>
<keyword evidence="6" id="KW-0479">Metal-binding</keyword>
<feature type="region of interest" description="Disordered" evidence="12">
    <location>
        <begin position="1"/>
        <end position="214"/>
    </location>
</feature>
<feature type="compositionally biased region" description="Basic residues" evidence="12">
    <location>
        <begin position="127"/>
        <end position="150"/>
    </location>
</feature>
<dbReference type="PANTHER" id="PTHR30529:SF1">
    <property type="entry name" value="CYTOCHROME B561 HOMOLOG 2"/>
    <property type="match status" value="1"/>
</dbReference>
<protein>
    <recommendedName>
        <fullName evidence="14">Cytochrome b561 bacterial/Ni-hydrogenase domain-containing protein</fullName>
    </recommendedName>
</protein>
<proteinExistence type="inferred from homology"/>
<evidence type="ECO:0000256" key="11">
    <source>
        <dbReference type="ARBA" id="ARBA00037975"/>
    </source>
</evidence>
<evidence type="ECO:0000256" key="1">
    <source>
        <dbReference type="ARBA" id="ARBA00004651"/>
    </source>
</evidence>
<dbReference type="GO" id="GO:0020037">
    <property type="term" value="F:heme binding"/>
    <property type="evidence" value="ECO:0007669"/>
    <property type="project" value="TreeGrafter"/>
</dbReference>
<comment type="caution">
    <text evidence="15">The sequence shown here is derived from an EMBL/GenBank/DDBJ whole genome shotgun (WGS) entry which is preliminary data.</text>
</comment>
<evidence type="ECO:0000256" key="3">
    <source>
        <dbReference type="ARBA" id="ARBA00022475"/>
    </source>
</evidence>
<evidence type="ECO:0000313" key="15">
    <source>
        <dbReference type="EMBL" id="MRG60258.1"/>
    </source>
</evidence>
<dbReference type="GO" id="GO:0046872">
    <property type="term" value="F:metal ion binding"/>
    <property type="evidence" value="ECO:0007669"/>
    <property type="project" value="UniProtKB-KW"/>
</dbReference>
<dbReference type="GO" id="GO:0022904">
    <property type="term" value="P:respiratory electron transport chain"/>
    <property type="evidence" value="ECO:0007669"/>
    <property type="project" value="InterPro"/>
</dbReference>
<keyword evidence="16" id="KW-1185">Reference proteome</keyword>
<keyword evidence="8 13" id="KW-1133">Transmembrane helix</keyword>
<evidence type="ECO:0000256" key="12">
    <source>
        <dbReference type="SAM" id="MobiDB-lite"/>
    </source>
</evidence>
<dbReference type="Gene3D" id="1.20.950.20">
    <property type="entry name" value="Transmembrane di-heme cytochromes, Chain C"/>
    <property type="match status" value="1"/>
</dbReference>
<gene>
    <name evidence="15" type="ORF">GE115_10315</name>
</gene>
<feature type="transmembrane region" description="Helical" evidence="13">
    <location>
        <begin position="266"/>
        <end position="288"/>
    </location>
</feature>
<evidence type="ECO:0000256" key="5">
    <source>
        <dbReference type="ARBA" id="ARBA00022692"/>
    </source>
</evidence>
<evidence type="ECO:0000256" key="2">
    <source>
        <dbReference type="ARBA" id="ARBA00022448"/>
    </source>
</evidence>
<evidence type="ECO:0000256" key="8">
    <source>
        <dbReference type="ARBA" id="ARBA00022989"/>
    </source>
</evidence>
<feature type="transmembrane region" description="Helical" evidence="13">
    <location>
        <begin position="359"/>
        <end position="381"/>
    </location>
</feature>
<dbReference type="InterPro" id="IPR011577">
    <property type="entry name" value="Cyt_b561_bac/Ni-Hgenase"/>
</dbReference>
<dbReference type="AlphaFoldDB" id="A0A6I2FHB2"/>
<feature type="compositionally biased region" description="Low complexity" evidence="12">
    <location>
        <begin position="97"/>
        <end position="108"/>
    </location>
</feature>
<keyword evidence="3" id="KW-1003">Cell membrane</keyword>
<reference evidence="15 16" key="1">
    <citation type="submission" date="2019-10" db="EMBL/GenBank/DDBJ databases">
        <authorList>
            <person name="Nie G."/>
            <person name="Ming H."/>
            <person name="Yi B."/>
        </authorList>
    </citation>
    <scope>NUCLEOTIDE SEQUENCE [LARGE SCALE GENOMIC DNA]</scope>
    <source>
        <strain evidence="15 16">CFH 90414</strain>
    </source>
</reference>
<evidence type="ECO:0000256" key="13">
    <source>
        <dbReference type="SAM" id="Phobius"/>
    </source>
</evidence>
<dbReference type="InterPro" id="IPR052168">
    <property type="entry name" value="Cytochrome_b561_oxidase"/>
</dbReference>
<evidence type="ECO:0000313" key="16">
    <source>
        <dbReference type="Proteomes" id="UP000431080"/>
    </source>
</evidence>
<organism evidence="15 16">
    <name type="scientific">Agromyces agglutinans</name>
    <dbReference type="NCBI Taxonomy" id="2662258"/>
    <lineage>
        <taxon>Bacteria</taxon>
        <taxon>Bacillati</taxon>
        <taxon>Actinomycetota</taxon>
        <taxon>Actinomycetes</taxon>
        <taxon>Micrococcales</taxon>
        <taxon>Microbacteriaceae</taxon>
        <taxon>Agromyces</taxon>
    </lineage>
</organism>
<evidence type="ECO:0000256" key="10">
    <source>
        <dbReference type="ARBA" id="ARBA00023136"/>
    </source>
</evidence>
<accession>A0A6I2FHB2</accession>
<comment type="similarity">
    <text evidence="11">Belongs to the cytochrome b561 family.</text>
</comment>
<dbReference type="Pfam" id="PF01292">
    <property type="entry name" value="Ni_hydr_CYTB"/>
    <property type="match status" value="1"/>
</dbReference>